<evidence type="ECO:0000256" key="2">
    <source>
        <dbReference type="ARBA" id="ARBA00022448"/>
    </source>
</evidence>
<keyword evidence="3 6" id="KW-0812">Transmembrane</keyword>
<feature type="transmembrane region" description="Helical" evidence="6">
    <location>
        <begin position="360"/>
        <end position="379"/>
    </location>
</feature>
<dbReference type="PANTHER" id="PTHR42718:SF9">
    <property type="entry name" value="MAJOR FACILITATOR SUPERFAMILY MULTIDRUG TRANSPORTER MFSC"/>
    <property type="match status" value="1"/>
</dbReference>
<keyword evidence="4 6" id="KW-1133">Transmembrane helix</keyword>
<feature type="transmembrane region" description="Helical" evidence="6">
    <location>
        <begin position="203"/>
        <end position="221"/>
    </location>
</feature>
<evidence type="ECO:0000256" key="1">
    <source>
        <dbReference type="ARBA" id="ARBA00004651"/>
    </source>
</evidence>
<feature type="transmembrane region" description="Helical" evidence="6">
    <location>
        <begin position="241"/>
        <end position="262"/>
    </location>
</feature>
<accession>A0A923HU47</accession>
<sequence length="390" mass="40528">MKNSKFLKIAVLSVFFVQMGVGTITPAIANIAAAFPTVPFTTLLLVSTLAVLMSVPATLISGRLAGSVVKYKTLLIIGMILFIGGGVAPYFMATSSFTAILIVRAIFGIGLGITVPLGAALIIAFFDGEERAKMMGLSNVVANVGGILFQMLGGIAATASWEYAFLIHGLGIITLILILFLPEPAKVPAQAAGEEKPKLPGSVFGFALAIFFIMALIYPMLVNMSTIIATTGMGGAAEAALVLTMFTVGGMLGGLIFAKVFAIFKKNSLALGLALLAVAMTSIGLGNSIIFMYIGTTLAGIGFAFIIPTVFMDLGAAVHPSQMPTASGIVMAALNIGGFCSAYMFAFLAGIMGMTENIKFPFYVSLTVFALAAVAYLLIKPKKNGALQPE</sequence>
<dbReference type="GO" id="GO:0005886">
    <property type="term" value="C:plasma membrane"/>
    <property type="evidence" value="ECO:0007669"/>
    <property type="project" value="UniProtKB-SubCell"/>
</dbReference>
<organism evidence="8 9">
    <name type="scientific">Acetobacterium paludosum</name>
    <dbReference type="NCBI Taxonomy" id="52693"/>
    <lineage>
        <taxon>Bacteria</taxon>
        <taxon>Bacillati</taxon>
        <taxon>Bacillota</taxon>
        <taxon>Clostridia</taxon>
        <taxon>Eubacteriales</taxon>
        <taxon>Eubacteriaceae</taxon>
        <taxon>Acetobacterium</taxon>
    </lineage>
</organism>
<evidence type="ECO:0000256" key="4">
    <source>
        <dbReference type="ARBA" id="ARBA00022989"/>
    </source>
</evidence>
<keyword evidence="5 6" id="KW-0472">Membrane</keyword>
<dbReference type="InterPro" id="IPR020846">
    <property type="entry name" value="MFS_dom"/>
</dbReference>
<dbReference type="AlphaFoldDB" id="A0A923HU47"/>
<feature type="transmembrane region" description="Helical" evidence="6">
    <location>
        <begin position="330"/>
        <end position="354"/>
    </location>
</feature>
<feature type="transmembrane region" description="Helical" evidence="6">
    <location>
        <begin position="73"/>
        <end position="93"/>
    </location>
</feature>
<dbReference type="EMBL" id="WJBD01000008">
    <property type="protein sequence ID" value="MBC3888361.1"/>
    <property type="molecule type" value="Genomic_DNA"/>
</dbReference>
<dbReference type="Proteomes" id="UP000616595">
    <property type="component" value="Unassembled WGS sequence"/>
</dbReference>
<feature type="transmembrane region" description="Helical" evidence="6">
    <location>
        <begin position="269"/>
        <end position="294"/>
    </location>
</feature>
<evidence type="ECO:0000256" key="3">
    <source>
        <dbReference type="ARBA" id="ARBA00022692"/>
    </source>
</evidence>
<feature type="transmembrane region" description="Helical" evidence="6">
    <location>
        <begin position="99"/>
        <end position="125"/>
    </location>
</feature>
<gene>
    <name evidence="8" type="ORF">GH810_08565</name>
</gene>
<feature type="domain" description="Major facilitator superfamily (MFS) profile" evidence="7">
    <location>
        <begin position="6"/>
        <end position="384"/>
    </location>
</feature>
<keyword evidence="9" id="KW-1185">Reference proteome</keyword>
<dbReference type="SUPFAM" id="SSF103473">
    <property type="entry name" value="MFS general substrate transporter"/>
    <property type="match status" value="1"/>
</dbReference>
<name>A0A923HU47_9FIRM</name>
<comment type="subcellular location">
    <subcellularLocation>
        <location evidence="1">Cell membrane</location>
        <topology evidence="1">Multi-pass membrane protein</topology>
    </subcellularLocation>
</comment>
<comment type="caution">
    <text evidence="8">The sequence shown here is derived from an EMBL/GenBank/DDBJ whole genome shotgun (WGS) entry which is preliminary data.</text>
</comment>
<proteinExistence type="predicted"/>
<dbReference type="PROSITE" id="PS50850">
    <property type="entry name" value="MFS"/>
    <property type="match status" value="1"/>
</dbReference>
<reference evidence="8" key="2">
    <citation type="submission" date="2020-10" db="EMBL/GenBank/DDBJ databases">
        <title>Comparative genomics of the Acetobacterium genus.</title>
        <authorList>
            <person name="Marshall C."/>
            <person name="May H."/>
            <person name="Norman S."/>
        </authorList>
    </citation>
    <scope>NUCLEOTIDE SEQUENCE</scope>
    <source>
        <strain evidence="8">DER-2019</strain>
    </source>
</reference>
<dbReference type="InterPro" id="IPR011701">
    <property type="entry name" value="MFS"/>
</dbReference>
<dbReference type="PANTHER" id="PTHR42718">
    <property type="entry name" value="MAJOR FACILITATOR SUPERFAMILY MULTIDRUG TRANSPORTER MFSC"/>
    <property type="match status" value="1"/>
</dbReference>
<dbReference type="GO" id="GO:0022857">
    <property type="term" value="F:transmembrane transporter activity"/>
    <property type="evidence" value="ECO:0007669"/>
    <property type="project" value="InterPro"/>
</dbReference>
<dbReference type="RefSeq" id="WP_148567816.1">
    <property type="nucleotide sequence ID" value="NZ_RXYA01000012.1"/>
</dbReference>
<feature type="transmembrane region" description="Helical" evidence="6">
    <location>
        <begin position="39"/>
        <end position="61"/>
    </location>
</feature>
<evidence type="ECO:0000259" key="7">
    <source>
        <dbReference type="PROSITE" id="PS50850"/>
    </source>
</evidence>
<feature type="transmembrane region" description="Helical" evidence="6">
    <location>
        <begin position="137"/>
        <end position="157"/>
    </location>
</feature>
<dbReference type="InterPro" id="IPR036259">
    <property type="entry name" value="MFS_trans_sf"/>
</dbReference>
<evidence type="ECO:0000256" key="5">
    <source>
        <dbReference type="ARBA" id="ARBA00023136"/>
    </source>
</evidence>
<evidence type="ECO:0000313" key="9">
    <source>
        <dbReference type="Proteomes" id="UP000616595"/>
    </source>
</evidence>
<dbReference type="Pfam" id="PF07690">
    <property type="entry name" value="MFS_1"/>
    <property type="match status" value="1"/>
</dbReference>
<dbReference type="OrthoDB" id="2963740at2"/>
<feature type="transmembrane region" description="Helical" evidence="6">
    <location>
        <begin position="163"/>
        <end position="182"/>
    </location>
</feature>
<keyword evidence="2" id="KW-0813">Transport</keyword>
<evidence type="ECO:0000256" key="6">
    <source>
        <dbReference type="SAM" id="Phobius"/>
    </source>
</evidence>
<dbReference type="Gene3D" id="1.20.1250.20">
    <property type="entry name" value="MFS general substrate transporter like domains"/>
    <property type="match status" value="1"/>
</dbReference>
<protein>
    <submittedName>
        <fullName evidence="8">MFS transporter</fullName>
    </submittedName>
</protein>
<feature type="transmembrane region" description="Helical" evidence="6">
    <location>
        <begin position="300"/>
        <end position="318"/>
    </location>
</feature>
<reference evidence="8" key="1">
    <citation type="submission" date="2019-10" db="EMBL/GenBank/DDBJ databases">
        <authorList>
            <person name="Ross D.E."/>
            <person name="Gulliver D."/>
        </authorList>
    </citation>
    <scope>NUCLEOTIDE SEQUENCE</scope>
    <source>
        <strain evidence="8">DER-2019</strain>
    </source>
</reference>
<evidence type="ECO:0000313" key="8">
    <source>
        <dbReference type="EMBL" id="MBC3888361.1"/>
    </source>
</evidence>